<dbReference type="InterPro" id="IPR001128">
    <property type="entry name" value="Cyt_P450"/>
</dbReference>
<evidence type="ECO:0000313" key="7">
    <source>
        <dbReference type="EMBL" id="CAJ2509204.1"/>
    </source>
</evidence>
<comment type="cofactor">
    <cofactor evidence="1 6">
        <name>heme</name>
        <dbReference type="ChEBI" id="CHEBI:30413"/>
    </cofactor>
</comment>
<dbReference type="AlphaFoldDB" id="A0AAI8VR38"/>
<dbReference type="GO" id="GO:0004497">
    <property type="term" value="F:monooxygenase activity"/>
    <property type="evidence" value="ECO:0007669"/>
    <property type="project" value="InterPro"/>
</dbReference>
<dbReference type="PANTHER" id="PTHR24305">
    <property type="entry name" value="CYTOCHROME P450"/>
    <property type="match status" value="1"/>
</dbReference>
<sequence>MGGADTPLAYGTGPTGLRKDDNIEPVPYMDWAPKSHLDLHAKHGDFVRIAPNGVSITHPAAIKSLILTPQYKGHFYNIMKFPDWRTPLPLSILDPKAKAEMNRRLASAYPMSNVIKSEEQISRLVEKLTGWMDQHASTHEPMDLAKFLTFTAFDVVGEVVFSRPFGFLEQGVDIGDSISQTMKFEGYISVAAFAQWLHNSLVANPFITWLDIMPTNYLSKTSNKALEEHKANQDARFDYVAHWLKTHEEHPERLSYRDVQAAVMANVGAGSDTVSCALQSFIYHAIRHPNAWSRMRQEIDEARSKEGACTDRVVTYADAQKLPYLQACIKEALRIFHPVPMGTARVVPKQGIVIGGRALPAGTTVSLNTFSMNLSTDVWGADAKEFKPERWLKEDSAQLEKPFIPFSGGIGACVGQHLARIELSKILATIVRDFNIRQVDPKQKWSYHAYFTTVPGGWPVYVEKREAA</sequence>
<keyword evidence="2 6" id="KW-0349">Heme</keyword>
<name>A0AAI8VR38_9PEZI</name>
<organism evidence="7 8">
    <name type="scientific">Anthostomella pinea</name>
    <dbReference type="NCBI Taxonomy" id="933095"/>
    <lineage>
        <taxon>Eukaryota</taxon>
        <taxon>Fungi</taxon>
        <taxon>Dikarya</taxon>
        <taxon>Ascomycota</taxon>
        <taxon>Pezizomycotina</taxon>
        <taxon>Sordariomycetes</taxon>
        <taxon>Xylariomycetidae</taxon>
        <taxon>Xylariales</taxon>
        <taxon>Xylariaceae</taxon>
        <taxon>Anthostomella</taxon>
    </lineage>
</organism>
<dbReference type="GO" id="GO:0005506">
    <property type="term" value="F:iron ion binding"/>
    <property type="evidence" value="ECO:0007669"/>
    <property type="project" value="InterPro"/>
</dbReference>
<dbReference type="GO" id="GO:0016705">
    <property type="term" value="F:oxidoreductase activity, acting on paired donors, with incorporation or reduction of molecular oxygen"/>
    <property type="evidence" value="ECO:0007669"/>
    <property type="project" value="InterPro"/>
</dbReference>
<dbReference type="GO" id="GO:0044550">
    <property type="term" value="P:secondary metabolite biosynthetic process"/>
    <property type="evidence" value="ECO:0007669"/>
    <property type="project" value="UniProtKB-ARBA"/>
</dbReference>
<dbReference type="PANTHER" id="PTHR24305:SF235">
    <property type="entry name" value="CYTOCHROME P450 MONOOXYGENASE APDB-RELATED"/>
    <property type="match status" value="1"/>
</dbReference>
<dbReference type="GO" id="GO:0020037">
    <property type="term" value="F:heme binding"/>
    <property type="evidence" value="ECO:0007669"/>
    <property type="project" value="InterPro"/>
</dbReference>
<protein>
    <submittedName>
        <fullName evidence="7">Uu.00g142300.m01.CDS01</fullName>
    </submittedName>
</protein>
<dbReference type="Proteomes" id="UP001295740">
    <property type="component" value="Unassembled WGS sequence"/>
</dbReference>
<keyword evidence="4" id="KW-0560">Oxidoreductase</keyword>
<proteinExistence type="predicted"/>
<comment type="caution">
    <text evidence="7">The sequence shown here is derived from an EMBL/GenBank/DDBJ whole genome shotgun (WGS) entry which is preliminary data.</text>
</comment>
<dbReference type="InterPro" id="IPR036396">
    <property type="entry name" value="Cyt_P450_sf"/>
</dbReference>
<feature type="binding site" description="axial binding residue" evidence="6">
    <location>
        <position position="413"/>
    </location>
    <ligand>
        <name>heme</name>
        <dbReference type="ChEBI" id="CHEBI:30413"/>
    </ligand>
    <ligandPart>
        <name>Fe</name>
        <dbReference type="ChEBI" id="CHEBI:18248"/>
    </ligandPart>
</feature>
<dbReference type="InterPro" id="IPR050121">
    <property type="entry name" value="Cytochrome_P450_monoxygenase"/>
</dbReference>
<keyword evidence="3 6" id="KW-0479">Metal-binding</keyword>
<keyword evidence="8" id="KW-1185">Reference proteome</keyword>
<evidence type="ECO:0000256" key="6">
    <source>
        <dbReference type="PIRSR" id="PIRSR602401-1"/>
    </source>
</evidence>
<evidence type="ECO:0000256" key="2">
    <source>
        <dbReference type="ARBA" id="ARBA00022617"/>
    </source>
</evidence>
<evidence type="ECO:0000256" key="5">
    <source>
        <dbReference type="ARBA" id="ARBA00023004"/>
    </source>
</evidence>
<dbReference type="Pfam" id="PF00067">
    <property type="entry name" value="p450"/>
    <property type="match status" value="1"/>
</dbReference>
<dbReference type="PRINTS" id="PR00385">
    <property type="entry name" value="P450"/>
</dbReference>
<dbReference type="Gene3D" id="1.10.630.10">
    <property type="entry name" value="Cytochrome P450"/>
    <property type="match status" value="1"/>
</dbReference>
<dbReference type="InterPro" id="IPR002401">
    <property type="entry name" value="Cyt_P450_E_grp-I"/>
</dbReference>
<keyword evidence="5 6" id="KW-0408">Iron</keyword>
<evidence type="ECO:0000256" key="3">
    <source>
        <dbReference type="ARBA" id="ARBA00022723"/>
    </source>
</evidence>
<evidence type="ECO:0000256" key="1">
    <source>
        <dbReference type="ARBA" id="ARBA00001971"/>
    </source>
</evidence>
<accession>A0AAI8VR38</accession>
<dbReference type="PRINTS" id="PR00463">
    <property type="entry name" value="EP450I"/>
</dbReference>
<dbReference type="SUPFAM" id="SSF48264">
    <property type="entry name" value="Cytochrome P450"/>
    <property type="match status" value="1"/>
</dbReference>
<dbReference type="CDD" id="cd11060">
    <property type="entry name" value="CYP57A1-like"/>
    <property type="match status" value="1"/>
</dbReference>
<evidence type="ECO:0000313" key="8">
    <source>
        <dbReference type="Proteomes" id="UP001295740"/>
    </source>
</evidence>
<dbReference type="EMBL" id="CAUWAG010000012">
    <property type="protein sequence ID" value="CAJ2509204.1"/>
    <property type="molecule type" value="Genomic_DNA"/>
</dbReference>
<gene>
    <name evidence="7" type="ORF">KHLLAP_LOCUS9672</name>
</gene>
<evidence type="ECO:0000256" key="4">
    <source>
        <dbReference type="ARBA" id="ARBA00023002"/>
    </source>
</evidence>
<reference evidence="7" key="1">
    <citation type="submission" date="2023-10" db="EMBL/GenBank/DDBJ databases">
        <authorList>
            <person name="Hackl T."/>
        </authorList>
    </citation>
    <scope>NUCLEOTIDE SEQUENCE</scope>
</reference>